<dbReference type="SUPFAM" id="SSF55874">
    <property type="entry name" value="ATPase domain of HSP90 chaperone/DNA topoisomerase II/histidine kinase"/>
    <property type="match status" value="1"/>
</dbReference>
<dbReference type="CDD" id="cd00082">
    <property type="entry name" value="HisKA"/>
    <property type="match status" value="1"/>
</dbReference>
<dbReference type="InterPro" id="IPR050428">
    <property type="entry name" value="TCS_sensor_his_kinase"/>
</dbReference>
<comment type="subcellular location">
    <subcellularLocation>
        <location evidence="2">Membrane</location>
    </subcellularLocation>
</comment>
<dbReference type="InterPro" id="IPR003594">
    <property type="entry name" value="HATPase_dom"/>
</dbReference>
<evidence type="ECO:0000256" key="11">
    <source>
        <dbReference type="SAM" id="Phobius"/>
    </source>
</evidence>
<dbReference type="OrthoDB" id="8554694at2"/>
<keyword evidence="9" id="KW-0902">Two-component regulatory system</keyword>
<gene>
    <name evidence="14" type="ORF">DZC73_17535</name>
</gene>
<keyword evidence="10 11" id="KW-0472">Membrane</keyword>
<evidence type="ECO:0000256" key="9">
    <source>
        <dbReference type="ARBA" id="ARBA00023012"/>
    </source>
</evidence>
<dbReference type="PROSITE" id="PS50885">
    <property type="entry name" value="HAMP"/>
    <property type="match status" value="1"/>
</dbReference>
<dbReference type="InterPro" id="IPR036890">
    <property type="entry name" value="HATPase_C_sf"/>
</dbReference>
<accession>A0A3N7IYV4</accession>
<dbReference type="InterPro" id="IPR004358">
    <property type="entry name" value="Sig_transdc_His_kin-like_C"/>
</dbReference>
<comment type="catalytic activity">
    <reaction evidence="1">
        <text>ATP + protein L-histidine = ADP + protein N-phospho-L-histidine.</text>
        <dbReference type="EC" id="2.7.13.3"/>
    </reaction>
</comment>
<feature type="domain" description="Histidine kinase" evidence="12">
    <location>
        <begin position="256"/>
        <end position="468"/>
    </location>
</feature>
<dbReference type="Pfam" id="PF02518">
    <property type="entry name" value="HATPase_c"/>
    <property type="match status" value="1"/>
</dbReference>
<evidence type="ECO:0000256" key="5">
    <source>
        <dbReference type="ARBA" id="ARBA00022679"/>
    </source>
</evidence>
<dbReference type="GO" id="GO:0005886">
    <property type="term" value="C:plasma membrane"/>
    <property type="evidence" value="ECO:0007669"/>
    <property type="project" value="TreeGrafter"/>
</dbReference>
<dbReference type="Pfam" id="PF00512">
    <property type="entry name" value="HisKA"/>
    <property type="match status" value="1"/>
</dbReference>
<keyword evidence="8 11" id="KW-1133">Transmembrane helix</keyword>
<dbReference type="EC" id="2.7.13.3" evidence="3"/>
<dbReference type="Pfam" id="PF08521">
    <property type="entry name" value="2CSK_N"/>
    <property type="match status" value="1"/>
</dbReference>
<evidence type="ECO:0000256" key="3">
    <source>
        <dbReference type="ARBA" id="ARBA00012438"/>
    </source>
</evidence>
<dbReference type="PANTHER" id="PTHR45436:SF1">
    <property type="entry name" value="SENSOR PROTEIN QSEC"/>
    <property type="match status" value="1"/>
</dbReference>
<sequence>MPSNGTRRSHSLARYLLAGIVLPITLFVAVDAVGSYRRALHSINIAYDRSLLASARYIGELLQADGETLKVDLPFAALDIFDAANNGRMYYRISGFKGEFLSGYEDLPAYTRQMPQRNEYAALVDFYDGEFRGERVRMAALYQPVSGQSLRGVALIQVAETLEVRETLARGLLLDTLLRGALLIAIVGGVAWLVVARALRPVNDLRREVLQRGERDLSPVTTPGLPTELHPVVGAINELMQRVLRMVGHQRQFVRDASHQLRTPLAVLKAQAQNGLSGHADARATLAQMHETVDRAIRLANQMLALAKVEQVHGQDAPAPVDLSEIAREVALDLSPLIGEKALDFELHADSPVMVLGHEWMLRELTRNLLHNALRETPEHGALSILVAEEAHDALLRVRDSGPGLSETQREHLFEPFRTGHPTTGSGLGLAICRDVCDRHGGSIELVNRHEQGRVGGLDAIVRLPLAATKSGA</sequence>
<comment type="caution">
    <text evidence="14">The sequence shown here is derived from an EMBL/GenBank/DDBJ whole genome shotgun (WGS) entry which is preliminary data.</text>
</comment>
<dbReference type="SMART" id="SM00388">
    <property type="entry name" value="HisKA"/>
    <property type="match status" value="1"/>
</dbReference>
<proteinExistence type="predicted"/>
<keyword evidence="5" id="KW-0808">Transferase</keyword>
<name>A0A3N7IYV4_9BURK</name>
<feature type="transmembrane region" description="Helical" evidence="11">
    <location>
        <begin position="12"/>
        <end position="30"/>
    </location>
</feature>
<keyword evidence="6 11" id="KW-0812">Transmembrane</keyword>
<dbReference type="PROSITE" id="PS50109">
    <property type="entry name" value="HIS_KIN"/>
    <property type="match status" value="1"/>
</dbReference>
<dbReference type="InterPro" id="IPR005467">
    <property type="entry name" value="His_kinase_dom"/>
</dbReference>
<dbReference type="InterPro" id="IPR003660">
    <property type="entry name" value="HAMP_dom"/>
</dbReference>
<reference evidence="14 15" key="2">
    <citation type="submission" date="2018-12" db="EMBL/GenBank/DDBJ databases">
        <title>Rhizobacter gummiphilus sp. nov., a rubber-degrading bacterium isolated from the soil of a botanical garden in Japan.</title>
        <authorList>
            <person name="Shunsuke S.S."/>
        </authorList>
    </citation>
    <scope>NUCLEOTIDE SEQUENCE [LARGE SCALE GENOMIC DNA]</scope>
    <source>
        <strain evidence="14 15">S-16</strain>
    </source>
</reference>
<dbReference type="PRINTS" id="PR00344">
    <property type="entry name" value="BCTRLSENSOR"/>
</dbReference>
<keyword evidence="15" id="KW-1185">Reference proteome</keyword>
<organism evidence="14 15">
    <name type="scientific">Piscinibacter terrae</name>
    <dbReference type="NCBI Taxonomy" id="2496871"/>
    <lineage>
        <taxon>Bacteria</taxon>
        <taxon>Pseudomonadati</taxon>
        <taxon>Pseudomonadota</taxon>
        <taxon>Betaproteobacteria</taxon>
        <taxon>Burkholderiales</taxon>
        <taxon>Sphaerotilaceae</taxon>
        <taxon>Piscinibacter</taxon>
    </lineage>
</organism>
<evidence type="ECO:0000256" key="1">
    <source>
        <dbReference type="ARBA" id="ARBA00000085"/>
    </source>
</evidence>
<evidence type="ECO:0000256" key="10">
    <source>
        <dbReference type="ARBA" id="ARBA00023136"/>
    </source>
</evidence>
<dbReference type="Gene3D" id="3.30.565.10">
    <property type="entry name" value="Histidine kinase-like ATPase, C-terminal domain"/>
    <property type="match status" value="1"/>
</dbReference>
<protein>
    <recommendedName>
        <fullName evidence="3">histidine kinase</fullName>
        <ecNumber evidence="3">2.7.13.3</ecNumber>
    </recommendedName>
</protein>
<dbReference type="SMART" id="SM00387">
    <property type="entry name" value="HATPase_c"/>
    <property type="match status" value="1"/>
</dbReference>
<reference evidence="14 15" key="1">
    <citation type="submission" date="2018-08" db="EMBL/GenBank/DDBJ databases">
        <authorList>
            <person name="Khan S.A."/>
            <person name="Jeon C.O."/>
            <person name="Chun B.H."/>
            <person name="Jeong S.E."/>
        </authorList>
    </citation>
    <scope>NUCLEOTIDE SEQUENCE [LARGE SCALE GENOMIC DNA]</scope>
    <source>
        <strain evidence="14 15">S-16</strain>
    </source>
</reference>
<evidence type="ECO:0000259" key="12">
    <source>
        <dbReference type="PROSITE" id="PS50109"/>
    </source>
</evidence>
<dbReference type="EMBL" id="QUSW01000004">
    <property type="protein sequence ID" value="RQP23912.1"/>
    <property type="molecule type" value="Genomic_DNA"/>
</dbReference>
<dbReference type="RefSeq" id="WP_124541644.1">
    <property type="nucleotide sequence ID" value="NZ_QUSW01000004.1"/>
</dbReference>
<feature type="domain" description="HAMP" evidence="13">
    <location>
        <begin position="196"/>
        <end position="248"/>
    </location>
</feature>
<feature type="transmembrane region" description="Helical" evidence="11">
    <location>
        <begin position="177"/>
        <end position="199"/>
    </location>
</feature>
<evidence type="ECO:0000256" key="8">
    <source>
        <dbReference type="ARBA" id="ARBA00022989"/>
    </source>
</evidence>
<dbReference type="PANTHER" id="PTHR45436">
    <property type="entry name" value="SENSOR HISTIDINE KINASE YKOH"/>
    <property type="match status" value="1"/>
</dbReference>
<evidence type="ECO:0000256" key="2">
    <source>
        <dbReference type="ARBA" id="ARBA00004370"/>
    </source>
</evidence>
<dbReference type="GO" id="GO:0000155">
    <property type="term" value="F:phosphorelay sensor kinase activity"/>
    <property type="evidence" value="ECO:0007669"/>
    <property type="project" value="InterPro"/>
</dbReference>
<dbReference type="SUPFAM" id="SSF47384">
    <property type="entry name" value="Homodimeric domain of signal transducing histidine kinase"/>
    <property type="match status" value="1"/>
</dbReference>
<dbReference type="InterPro" id="IPR003661">
    <property type="entry name" value="HisK_dim/P_dom"/>
</dbReference>
<dbReference type="AlphaFoldDB" id="A0A3N7IYV4"/>
<evidence type="ECO:0000256" key="6">
    <source>
        <dbReference type="ARBA" id="ARBA00022692"/>
    </source>
</evidence>
<evidence type="ECO:0000256" key="4">
    <source>
        <dbReference type="ARBA" id="ARBA00022553"/>
    </source>
</evidence>
<keyword evidence="4" id="KW-0597">Phosphoprotein</keyword>
<dbReference type="CDD" id="cd00075">
    <property type="entry name" value="HATPase"/>
    <property type="match status" value="1"/>
</dbReference>
<evidence type="ECO:0000313" key="14">
    <source>
        <dbReference type="EMBL" id="RQP23912.1"/>
    </source>
</evidence>
<dbReference type="InterPro" id="IPR036097">
    <property type="entry name" value="HisK_dim/P_sf"/>
</dbReference>
<dbReference type="Gene3D" id="1.10.287.130">
    <property type="match status" value="1"/>
</dbReference>
<evidence type="ECO:0000259" key="13">
    <source>
        <dbReference type="PROSITE" id="PS50885"/>
    </source>
</evidence>
<keyword evidence="7 14" id="KW-0418">Kinase</keyword>
<evidence type="ECO:0000313" key="15">
    <source>
        <dbReference type="Proteomes" id="UP000267464"/>
    </source>
</evidence>
<evidence type="ECO:0000256" key="7">
    <source>
        <dbReference type="ARBA" id="ARBA00022777"/>
    </source>
</evidence>
<dbReference type="Proteomes" id="UP000267464">
    <property type="component" value="Unassembled WGS sequence"/>
</dbReference>
<dbReference type="InterPro" id="IPR013727">
    <property type="entry name" value="2CSK_N"/>
</dbReference>